<evidence type="ECO:0000313" key="3">
    <source>
        <dbReference type="EMBL" id="KAF1834685.1"/>
    </source>
</evidence>
<dbReference type="OrthoDB" id="17262at2759"/>
<feature type="compositionally biased region" description="Basic and acidic residues" evidence="1">
    <location>
        <begin position="86"/>
        <end position="98"/>
    </location>
</feature>
<dbReference type="Pfam" id="PF12247">
    <property type="entry name" value="MKT1_N"/>
    <property type="match status" value="1"/>
</dbReference>
<organism evidence="3 4">
    <name type="scientific">Decorospora gaudefroyi</name>
    <dbReference type="NCBI Taxonomy" id="184978"/>
    <lineage>
        <taxon>Eukaryota</taxon>
        <taxon>Fungi</taxon>
        <taxon>Dikarya</taxon>
        <taxon>Ascomycota</taxon>
        <taxon>Pezizomycotina</taxon>
        <taxon>Dothideomycetes</taxon>
        <taxon>Pleosporomycetidae</taxon>
        <taxon>Pleosporales</taxon>
        <taxon>Pleosporineae</taxon>
        <taxon>Pleosporaceae</taxon>
        <taxon>Decorospora</taxon>
    </lineage>
</organism>
<sequence>MRIRARRLWLVRHAHLRMRQSHHLVGPGGPPVRLHPAREVHRRPVQVCGHGHHHRRHLPRHVHTRRHPLPPHAPRAGCAQPGRPAEAPRSRQDDHEQRPVGILRRRQQQRRSPLWKRIRLPLPEGAPGGQEPPGLHRGRQGGTSKLCLHPMDGGESPEYRNLVSSKLVPLRTSAINLLSSTLHNWYLHNDIEQTNWFSLTEPNKKPTPTIIHVERPAESQSPSIVDTWNVKEATFNHVVAQHKSCGLLGSAILALQDSQFVPASARL</sequence>
<dbReference type="AlphaFoldDB" id="A0A6A5K9Z8"/>
<feature type="region of interest" description="Disordered" evidence="1">
    <location>
        <begin position="48"/>
        <end position="145"/>
    </location>
</feature>
<proteinExistence type="predicted"/>
<evidence type="ECO:0000256" key="1">
    <source>
        <dbReference type="SAM" id="MobiDB-lite"/>
    </source>
</evidence>
<accession>A0A6A5K9Z8</accession>
<dbReference type="InterPro" id="IPR022040">
    <property type="entry name" value="MKT1_N"/>
</dbReference>
<reference evidence="3" key="1">
    <citation type="submission" date="2020-01" db="EMBL/GenBank/DDBJ databases">
        <authorList>
            <consortium name="DOE Joint Genome Institute"/>
            <person name="Haridas S."/>
            <person name="Albert R."/>
            <person name="Binder M."/>
            <person name="Bloem J."/>
            <person name="Labutti K."/>
            <person name="Salamov A."/>
            <person name="Andreopoulos B."/>
            <person name="Baker S.E."/>
            <person name="Barry K."/>
            <person name="Bills G."/>
            <person name="Bluhm B.H."/>
            <person name="Cannon C."/>
            <person name="Castanera R."/>
            <person name="Culley D.E."/>
            <person name="Daum C."/>
            <person name="Ezra D."/>
            <person name="Gonzalez J.B."/>
            <person name="Henrissat B."/>
            <person name="Kuo A."/>
            <person name="Liang C."/>
            <person name="Lipzen A."/>
            <person name="Lutzoni F."/>
            <person name="Magnuson J."/>
            <person name="Mondo S."/>
            <person name="Nolan M."/>
            <person name="Ohm R."/>
            <person name="Pangilinan J."/>
            <person name="Park H.-J."/>
            <person name="Ramirez L."/>
            <person name="Alfaro M."/>
            <person name="Sun H."/>
            <person name="Tritt A."/>
            <person name="Yoshinaga Y."/>
            <person name="Zwiers L.-H."/>
            <person name="Turgeon B.G."/>
            <person name="Goodwin S.B."/>
            <person name="Spatafora J.W."/>
            <person name="Crous P.W."/>
            <person name="Grigoriev I.V."/>
        </authorList>
    </citation>
    <scope>NUCLEOTIDE SEQUENCE</scope>
    <source>
        <strain evidence="3">P77</strain>
    </source>
</reference>
<feature type="domain" description="Post-transcriptional regulator MKT1 N-terminal" evidence="2">
    <location>
        <begin position="149"/>
        <end position="197"/>
    </location>
</feature>
<feature type="compositionally biased region" description="Basic residues" evidence="1">
    <location>
        <begin position="48"/>
        <end position="69"/>
    </location>
</feature>
<name>A0A6A5K9Z8_9PLEO</name>
<dbReference type="EMBL" id="ML975298">
    <property type="protein sequence ID" value="KAF1834685.1"/>
    <property type="molecule type" value="Genomic_DNA"/>
</dbReference>
<protein>
    <recommendedName>
        <fullName evidence="2">Post-transcriptional regulator MKT1 N-terminal domain-containing protein</fullName>
    </recommendedName>
</protein>
<gene>
    <name evidence="3" type="ORF">BDW02DRAFT_324399</name>
</gene>
<dbReference type="Proteomes" id="UP000800040">
    <property type="component" value="Unassembled WGS sequence"/>
</dbReference>
<evidence type="ECO:0000259" key="2">
    <source>
        <dbReference type="Pfam" id="PF12247"/>
    </source>
</evidence>
<keyword evidence="4" id="KW-1185">Reference proteome</keyword>
<feature type="compositionally biased region" description="Basic residues" evidence="1">
    <location>
        <begin position="103"/>
        <end position="119"/>
    </location>
</feature>
<evidence type="ECO:0000313" key="4">
    <source>
        <dbReference type="Proteomes" id="UP000800040"/>
    </source>
</evidence>